<dbReference type="OrthoDB" id="9803322at2"/>
<proteinExistence type="inferred from homology"/>
<feature type="domain" description="Alpha-D-phosphohexomutase alpha/beta/alpha" evidence="10">
    <location>
        <begin position="259"/>
        <end position="353"/>
    </location>
</feature>
<dbReference type="Proteomes" id="UP000000333">
    <property type="component" value="Chromosome"/>
</dbReference>
<dbReference type="InterPro" id="IPR005843">
    <property type="entry name" value="A-D-PHexomutase_C"/>
</dbReference>
<dbReference type="STRING" id="633147.Olsu_0143"/>
<dbReference type="Gene3D" id="3.30.310.50">
    <property type="entry name" value="Alpha-D-phosphohexomutase, C-terminal domain"/>
    <property type="match status" value="1"/>
</dbReference>
<sequence>MRIIHFGANGWYARFDEGFDETGVTRVAAAVGLLWGDTFPDGVVYVSYDVRPRSERLASLAAAVLASYGLRTRVSSSAAPLPALEWAVAADEEAIGGVVISGSDLSCDYGGFLLRGPDGGPVSADFALQVDRHISGRADERMGTAKSVDLVSPYVSALMQEVDRSAIGARPLRVIVDPLCGSSRGLLADLLRSCGCAVAEIHDGRPDALGDLLSQPVGPWVGDCGRAVAEQGADMGIAVDGDGCRIALIDELGHLVASHDLVALILEHLSVARGLRGRVVATTATSVRVARQAERLGCPLTIVPVGFQRVYEEMRERDVLLACEEYGGMCVPQHLMERDGILAALLAVEMLSTGAAGLTGATPAPKLSEMVRRLGQSLGHMDYARRDVRVDVATMQSFRNVLPGLNPETVAGRRPCCVSHADGLRLGFDDGAWVMLRPSRTQTLVRIYAEAATTAERDQLLSSACAIVRARGLEI</sequence>
<dbReference type="InterPro" id="IPR036900">
    <property type="entry name" value="A-D-PHexomutase_C_sf"/>
</dbReference>
<comment type="similarity">
    <text evidence="2">Belongs to the phosphohexose mutase family.</text>
</comment>
<evidence type="ECO:0000256" key="4">
    <source>
        <dbReference type="ARBA" id="ARBA00022723"/>
    </source>
</evidence>
<keyword evidence="4" id="KW-0479">Metal-binding</keyword>
<dbReference type="EMBL" id="CP002106">
    <property type="protein sequence ID" value="ADK67275.1"/>
    <property type="molecule type" value="Genomic_DNA"/>
</dbReference>
<reference evidence="11 12" key="1">
    <citation type="journal article" date="2010" name="Stand. Genomic Sci.">
        <title>Complete genome sequence of Olsenella uli type strain (VPI D76D-27C).</title>
        <authorList>
            <person name="Goker M."/>
            <person name="Held B."/>
            <person name="Lucas S."/>
            <person name="Nolan M."/>
            <person name="Yasawong M."/>
            <person name="Glavina Del Rio T."/>
            <person name="Tice H."/>
            <person name="Cheng J.F."/>
            <person name="Bruce D."/>
            <person name="Detter J.C."/>
            <person name="Tapia R."/>
            <person name="Han C."/>
            <person name="Goodwin L."/>
            <person name="Pitluck S."/>
            <person name="Liolios K."/>
            <person name="Ivanova N."/>
            <person name="Mavromatis K."/>
            <person name="Mikhailova N."/>
            <person name="Pati A."/>
            <person name="Chen A."/>
            <person name="Palaniappan K."/>
            <person name="Land M."/>
            <person name="Hauser L."/>
            <person name="Chang Y.J."/>
            <person name="Jeffries C.D."/>
            <person name="Rohde M."/>
            <person name="Sikorski J."/>
            <person name="Pukall R."/>
            <person name="Woyke T."/>
            <person name="Bristow J."/>
            <person name="Eisen J.A."/>
            <person name="Markowitz V."/>
            <person name="Hugenholtz P."/>
            <person name="Kyrpides N.C."/>
            <person name="Klenk H.P."/>
            <person name="Lapidus A."/>
        </authorList>
    </citation>
    <scope>NUCLEOTIDE SEQUENCE [LARGE SCALE GENOMIC DNA]</scope>
    <source>
        <strain evidence="12">ATCC 49627 / DSM 7084 / CIP 109912 / JCM 12494 / NCIMB 702895 / VPI D76D-27C</strain>
    </source>
</reference>
<dbReference type="InterPro" id="IPR005845">
    <property type="entry name" value="A-D-PHexomutase_a/b/a-II"/>
</dbReference>
<evidence type="ECO:0000256" key="2">
    <source>
        <dbReference type="ARBA" id="ARBA00010231"/>
    </source>
</evidence>
<evidence type="ECO:0000259" key="9">
    <source>
        <dbReference type="Pfam" id="PF02879"/>
    </source>
</evidence>
<feature type="domain" description="Alpha-D-phosphohexomutase C-terminal" evidence="7">
    <location>
        <begin position="421"/>
        <end position="459"/>
    </location>
</feature>
<dbReference type="PATRIC" id="fig|633147.7.peg.1639"/>
<dbReference type="Pfam" id="PF02880">
    <property type="entry name" value="PGM_PMM_III"/>
    <property type="match status" value="1"/>
</dbReference>
<evidence type="ECO:0000259" key="10">
    <source>
        <dbReference type="Pfam" id="PF02880"/>
    </source>
</evidence>
<dbReference type="SUPFAM" id="SSF53738">
    <property type="entry name" value="Phosphoglucomutase, first 3 domains"/>
    <property type="match status" value="2"/>
</dbReference>
<dbReference type="InterPro" id="IPR005846">
    <property type="entry name" value="A-D-PHexomutase_a/b/a-III"/>
</dbReference>
<dbReference type="GeneID" id="78511619"/>
<evidence type="ECO:0000259" key="7">
    <source>
        <dbReference type="Pfam" id="PF00408"/>
    </source>
</evidence>
<dbReference type="Pfam" id="PF02879">
    <property type="entry name" value="PGM_PMM_II"/>
    <property type="match status" value="1"/>
</dbReference>
<evidence type="ECO:0000256" key="1">
    <source>
        <dbReference type="ARBA" id="ARBA00001946"/>
    </source>
</evidence>
<gene>
    <name evidence="11" type="ordered locus">Olsu_0143</name>
</gene>
<dbReference type="GO" id="GO:0046872">
    <property type="term" value="F:metal ion binding"/>
    <property type="evidence" value="ECO:0007669"/>
    <property type="project" value="UniProtKB-KW"/>
</dbReference>
<dbReference type="GO" id="GO:0016868">
    <property type="term" value="F:intramolecular phosphotransferase activity"/>
    <property type="evidence" value="ECO:0007669"/>
    <property type="project" value="InterPro"/>
</dbReference>
<dbReference type="KEGG" id="ols:Olsu_0143"/>
<dbReference type="Pfam" id="PF00408">
    <property type="entry name" value="PGM_PMM_IV"/>
    <property type="match status" value="1"/>
</dbReference>
<dbReference type="GO" id="GO:0005975">
    <property type="term" value="P:carbohydrate metabolic process"/>
    <property type="evidence" value="ECO:0007669"/>
    <property type="project" value="InterPro"/>
</dbReference>
<evidence type="ECO:0000256" key="5">
    <source>
        <dbReference type="ARBA" id="ARBA00022842"/>
    </source>
</evidence>
<name>E1QY11_OLSUV</name>
<feature type="domain" description="Alpha-D-phosphohexomutase alpha/beta/alpha" evidence="8">
    <location>
        <begin position="5"/>
        <end position="135"/>
    </location>
</feature>
<dbReference type="RefSeq" id="WP_013251027.1">
    <property type="nucleotide sequence ID" value="NC_014363.1"/>
</dbReference>
<dbReference type="PANTHER" id="PTHR43771:SF1">
    <property type="entry name" value="PHOSPHOMANNOMUTASE"/>
    <property type="match status" value="1"/>
</dbReference>
<dbReference type="Pfam" id="PF02878">
    <property type="entry name" value="PGM_PMM_I"/>
    <property type="match status" value="1"/>
</dbReference>
<keyword evidence="12" id="KW-1185">Reference proteome</keyword>
<keyword evidence="6" id="KW-0413">Isomerase</keyword>
<feature type="domain" description="Alpha-D-phosphohexomutase alpha/beta/alpha" evidence="9">
    <location>
        <begin position="153"/>
        <end position="253"/>
    </location>
</feature>
<dbReference type="SUPFAM" id="SSF55957">
    <property type="entry name" value="Phosphoglucomutase, C-terminal domain"/>
    <property type="match status" value="1"/>
</dbReference>
<protein>
    <submittedName>
        <fullName evidence="11">Phosphoglucomutase/phosphomannomutase alpha/beta/alpha domain I</fullName>
    </submittedName>
</protein>
<keyword evidence="5" id="KW-0460">Magnesium</keyword>
<dbReference type="InterPro" id="IPR016055">
    <property type="entry name" value="A-D-PHexomutase_a/b/a-I/II/III"/>
</dbReference>
<evidence type="ECO:0000259" key="8">
    <source>
        <dbReference type="Pfam" id="PF02878"/>
    </source>
</evidence>
<dbReference type="Gene3D" id="3.40.120.10">
    <property type="entry name" value="Alpha-D-Glucose-1,6-Bisphosphate, subunit A, domain 3"/>
    <property type="match status" value="3"/>
</dbReference>
<accession>E1QY11</accession>
<comment type="cofactor">
    <cofactor evidence="1">
        <name>Mg(2+)</name>
        <dbReference type="ChEBI" id="CHEBI:18420"/>
    </cofactor>
</comment>
<evidence type="ECO:0000313" key="12">
    <source>
        <dbReference type="Proteomes" id="UP000000333"/>
    </source>
</evidence>
<evidence type="ECO:0000256" key="3">
    <source>
        <dbReference type="ARBA" id="ARBA00022553"/>
    </source>
</evidence>
<dbReference type="AlphaFoldDB" id="E1QY11"/>
<evidence type="ECO:0000313" key="11">
    <source>
        <dbReference type="EMBL" id="ADK67275.1"/>
    </source>
</evidence>
<dbReference type="InterPro" id="IPR005844">
    <property type="entry name" value="A-D-PHexomutase_a/b/a-I"/>
</dbReference>
<organism evidence="11 12">
    <name type="scientific">Olsenella uli (strain ATCC 49627 / DSM 7084 / CCUG 31166 / CIP 109912 / JCM 12494 / LMG 11480 / NCIMB 702895 / VPI D76D-27C)</name>
    <name type="common">Lactobacillus uli</name>
    <dbReference type="NCBI Taxonomy" id="633147"/>
    <lineage>
        <taxon>Bacteria</taxon>
        <taxon>Bacillati</taxon>
        <taxon>Actinomycetota</taxon>
        <taxon>Coriobacteriia</taxon>
        <taxon>Coriobacteriales</taxon>
        <taxon>Atopobiaceae</taxon>
        <taxon>Olsenella</taxon>
    </lineage>
</organism>
<dbReference type="HOGENOM" id="CLU_016950_7_1_11"/>
<keyword evidence="3" id="KW-0597">Phosphoprotein</keyword>
<dbReference type="eggNOG" id="COG1109">
    <property type="taxonomic scope" value="Bacteria"/>
</dbReference>
<evidence type="ECO:0000256" key="6">
    <source>
        <dbReference type="ARBA" id="ARBA00023235"/>
    </source>
</evidence>
<dbReference type="PANTHER" id="PTHR43771">
    <property type="entry name" value="PHOSPHOMANNOMUTASE"/>
    <property type="match status" value="1"/>
</dbReference>